<dbReference type="InterPro" id="IPR003653">
    <property type="entry name" value="Peptidase_C48_C"/>
</dbReference>
<keyword evidence="6" id="KW-1185">Reference proteome</keyword>
<dbReference type="OrthoDB" id="696486at2759"/>
<dbReference type="InterPro" id="IPR036961">
    <property type="entry name" value="Kinesin_motor_dom_sf"/>
</dbReference>
<organism evidence="5 6">
    <name type="scientific">Coptis chinensis</name>
    <dbReference type="NCBI Taxonomy" id="261450"/>
    <lineage>
        <taxon>Eukaryota</taxon>
        <taxon>Viridiplantae</taxon>
        <taxon>Streptophyta</taxon>
        <taxon>Embryophyta</taxon>
        <taxon>Tracheophyta</taxon>
        <taxon>Spermatophyta</taxon>
        <taxon>Magnoliopsida</taxon>
        <taxon>Ranunculales</taxon>
        <taxon>Ranunculaceae</taxon>
        <taxon>Coptidoideae</taxon>
        <taxon>Coptis</taxon>
    </lineage>
</organism>
<dbReference type="PANTHER" id="PTHR44067:SF3">
    <property type="entry name" value="OS06G0138600 PROTEIN"/>
    <property type="match status" value="1"/>
</dbReference>
<dbReference type="InterPro" id="IPR027417">
    <property type="entry name" value="P-loop_NTPase"/>
</dbReference>
<dbReference type="Gene3D" id="3.40.395.10">
    <property type="entry name" value="Adenoviral Proteinase, Chain A"/>
    <property type="match status" value="1"/>
</dbReference>
<gene>
    <name evidence="5" type="ORF">IFM89_021103</name>
</gene>
<dbReference type="AlphaFoldDB" id="A0A835HNN1"/>
<dbReference type="PANTHER" id="PTHR44067">
    <property type="entry name" value="S-ADENOSYL-L-METHIONINE-DEPENDENT METHYLTRANSFERASE SUPERFAMILY PROTEIN-RELATED"/>
    <property type="match status" value="1"/>
</dbReference>
<dbReference type="Proteomes" id="UP000631114">
    <property type="component" value="Unassembled WGS sequence"/>
</dbReference>
<sequence>MPHGCLHAHWFLPLYHKLSGVGGFEIESGCYINPVFPGDAAMELKGNICVFCRVRPMLPDDGASLRTEQQVHGILNLIDLANSERLSKSGSTGDRLKETQKYMIVIDVVSRKHFLGLCCKGKASHLVVFLLLFQKTGAGCSSTGVAISLPAALPWTSLVLAVDRCSLLCHWCSSSSLVSSFWCHGPGVLCGMKEALEATKVLVEDCRLRGTTFHLGAVLRELLVKFLPDDVLTRSNGRVREKNVIVETSTLNVDAPFNEFIAARGLFPMFFSLDQRFPFYDNVFDLVHAVNSLGKGGHQEKMEFFMFDIDRVLRVGSLFWLDNFHCVDEEKKMTLTREWSTDPLKIVAATKAIKLDSDIRQYRRWYIPILKDHHWWLYAIDPKDRTIVVMDSLSTSASNISGGLPFTTKLVSYMHTLLRAHGDAHATYSLVTDWIITQWEAPRQANGYDCGVFTCKFMEFWNGQQLNYNFTQLDIPYFRHQMAVSMVMFEYNEAKPDLNEICQNIFWEFET</sequence>
<protein>
    <recommendedName>
        <fullName evidence="4">Ubiquitin-like protease family profile domain-containing protein</fullName>
    </recommendedName>
</protein>
<keyword evidence="3" id="KW-0378">Hydrolase</keyword>
<proteinExistence type="inferred from homology"/>
<dbReference type="InterPro" id="IPR038765">
    <property type="entry name" value="Papain-like_cys_pep_sf"/>
</dbReference>
<dbReference type="SUPFAM" id="SSF52540">
    <property type="entry name" value="P-loop containing nucleoside triphosphate hydrolases"/>
    <property type="match status" value="1"/>
</dbReference>
<comment type="caution">
    <text evidence="5">The sequence shown here is derived from an EMBL/GenBank/DDBJ whole genome shotgun (WGS) entry which is preliminary data.</text>
</comment>
<dbReference type="InterPro" id="IPR036265">
    <property type="entry name" value="HIT-like_sf"/>
</dbReference>
<dbReference type="InterPro" id="IPR053223">
    <property type="entry name" value="Prob_Methyltransferase"/>
</dbReference>
<name>A0A835HNN1_9MAGN</name>
<evidence type="ECO:0000256" key="3">
    <source>
        <dbReference type="ARBA" id="ARBA00022801"/>
    </source>
</evidence>
<evidence type="ECO:0000313" key="5">
    <source>
        <dbReference type="EMBL" id="KAF9601637.1"/>
    </source>
</evidence>
<accession>A0A835HNN1</accession>
<dbReference type="Pfam" id="PF02902">
    <property type="entry name" value="Peptidase_C48"/>
    <property type="match status" value="1"/>
</dbReference>
<dbReference type="EMBL" id="JADFTS010000006">
    <property type="protein sequence ID" value="KAF9601637.1"/>
    <property type="molecule type" value="Genomic_DNA"/>
</dbReference>
<evidence type="ECO:0000259" key="4">
    <source>
        <dbReference type="PROSITE" id="PS50600"/>
    </source>
</evidence>
<dbReference type="PROSITE" id="PS50600">
    <property type="entry name" value="ULP_PROTEASE"/>
    <property type="match status" value="1"/>
</dbReference>
<dbReference type="SUPFAM" id="SSF54001">
    <property type="entry name" value="Cysteine proteinases"/>
    <property type="match status" value="1"/>
</dbReference>
<feature type="domain" description="Ubiquitin-like protease family profile" evidence="4">
    <location>
        <begin position="244"/>
        <end position="461"/>
    </location>
</feature>
<evidence type="ECO:0000313" key="6">
    <source>
        <dbReference type="Proteomes" id="UP000631114"/>
    </source>
</evidence>
<dbReference type="GO" id="GO:0006508">
    <property type="term" value="P:proteolysis"/>
    <property type="evidence" value="ECO:0007669"/>
    <property type="project" value="UniProtKB-KW"/>
</dbReference>
<keyword evidence="2" id="KW-0645">Protease</keyword>
<comment type="similarity">
    <text evidence="1">Belongs to the peptidase C48 family.</text>
</comment>
<dbReference type="Gene3D" id="3.30.428.10">
    <property type="entry name" value="HIT-like"/>
    <property type="match status" value="1"/>
</dbReference>
<dbReference type="Gene3D" id="3.40.850.10">
    <property type="entry name" value="Kinesin motor domain"/>
    <property type="match status" value="1"/>
</dbReference>
<reference evidence="5 6" key="1">
    <citation type="submission" date="2020-10" db="EMBL/GenBank/DDBJ databases">
        <title>The Coptis chinensis genome and diversification of protoberbering-type alkaloids.</title>
        <authorList>
            <person name="Wang B."/>
            <person name="Shu S."/>
            <person name="Song C."/>
            <person name="Liu Y."/>
        </authorList>
    </citation>
    <scope>NUCLEOTIDE SEQUENCE [LARGE SCALE GENOMIC DNA]</scope>
    <source>
        <strain evidence="5">HL-2020</strain>
        <tissue evidence="5">Leaf</tissue>
    </source>
</reference>
<evidence type="ECO:0000256" key="1">
    <source>
        <dbReference type="ARBA" id="ARBA00005234"/>
    </source>
</evidence>
<dbReference type="GO" id="GO:0008234">
    <property type="term" value="F:cysteine-type peptidase activity"/>
    <property type="evidence" value="ECO:0007669"/>
    <property type="project" value="InterPro"/>
</dbReference>
<evidence type="ECO:0000256" key="2">
    <source>
        <dbReference type="ARBA" id="ARBA00022670"/>
    </source>
</evidence>